<feature type="compositionally biased region" description="Basic residues" evidence="1">
    <location>
        <begin position="469"/>
        <end position="479"/>
    </location>
</feature>
<reference evidence="3" key="1">
    <citation type="journal article" date="2014" name="Proc. Natl. Acad. Sci. U.S.A.">
        <title>Extensive sampling of basidiomycete genomes demonstrates inadequacy of the white-rot/brown-rot paradigm for wood decay fungi.</title>
        <authorList>
            <person name="Riley R."/>
            <person name="Salamov A.A."/>
            <person name="Brown D.W."/>
            <person name="Nagy L.G."/>
            <person name="Floudas D."/>
            <person name="Held B.W."/>
            <person name="Levasseur A."/>
            <person name="Lombard V."/>
            <person name="Morin E."/>
            <person name="Otillar R."/>
            <person name="Lindquist E.A."/>
            <person name="Sun H."/>
            <person name="LaButti K.M."/>
            <person name="Schmutz J."/>
            <person name="Jabbour D."/>
            <person name="Luo H."/>
            <person name="Baker S.E."/>
            <person name="Pisabarro A.G."/>
            <person name="Walton J.D."/>
            <person name="Blanchette R.A."/>
            <person name="Henrissat B."/>
            <person name="Martin F."/>
            <person name="Cullen D."/>
            <person name="Hibbett D.S."/>
            <person name="Grigoriev I.V."/>
        </authorList>
    </citation>
    <scope>NUCLEOTIDE SEQUENCE [LARGE SCALE GENOMIC DNA]</scope>
    <source>
        <strain evidence="3">FD-172 SS1</strain>
    </source>
</reference>
<keyword evidence="3" id="KW-1185">Reference proteome</keyword>
<feature type="compositionally biased region" description="Basic residues" evidence="1">
    <location>
        <begin position="34"/>
        <end position="47"/>
    </location>
</feature>
<feature type="compositionally biased region" description="Polar residues" evidence="1">
    <location>
        <begin position="48"/>
        <end position="62"/>
    </location>
</feature>
<dbReference type="Proteomes" id="UP000027195">
    <property type="component" value="Unassembled WGS sequence"/>
</dbReference>
<gene>
    <name evidence="2" type="ORF">BOTBODRAFT_47140</name>
</gene>
<feature type="region of interest" description="Disordered" evidence="1">
    <location>
        <begin position="413"/>
        <end position="488"/>
    </location>
</feature>
<evidence type="ECO:0000313" key="3">
    <source>
        <dbReference type="Proteomes" id="UP000027195"/>
    </source>
</evidence>
<name>A0A067MEI8_BOTB1</name>
<dbReference type="HOGENOM" id="CLU_469275_0_0_1"/>
<organism evidence="2 3">
    <name type="scientific">Botryobasidium botryosum (strain FD-172 SS1)</name>
    <dbReference type="NCBI Taxonomy" id="930990"/>
    <lineage>
        <taxon>Eukaryota</taxon>
        <taxon>Fungi</taxon>
        <taxon>Dikarya</taxon>
        <taxon>Basidiomycota</taxon>
        <taxon>Agaricomycotina</taxon>
        <taxon>Agaricomycetes</taxon>
        <taxon>Cantharellales</taxon>
        <taxon>Botryobasidiaceae</taxon>
        <taxon>Botryobasidium</taxon>
    </lineage>
</organism>
<feature type="compositionally biased region" description="Polar residues" evidence="1">
    <location>
        <begin position="203"/>
        <end position="219"/>
    </location>
</feature>
<feature type="compositionally biased region" description="Polar residues" evidence="1">
    <location>
        <begin position="158"/>
        <end position="185"/>
    </location>
</feature>
<feature type="compositionally biased region" description="Low complexity" evidence="1">
    <location>
        <begin position="413"/>
        <end position="442"/>
    </location>
</feature>
<dbReference type="EMBL" id="KL198069">
    <property type="protein sequence ID" value="KDQ10287.1"/>
    <property type="molecule type" value="Genomic_DNA"/>
</dbReference>
<feature type="compositionally biased region" description="Polar residues" evidence="1">
    <location>
        <begin position="306"/>
        <end position="318"/>
    </location>
</feature>
<feature type="region of interest" description="Disordered" evidence="1">
    <location>
        <begin position="15"/>
        <end position="63"/>
    </location>
</feature>
<feature type="region of interest" description="Disordered" evidence="1">
    <location>
        <begin position="276"/>
        <end position="323"/>
    </location>
</feature>
<dbReference type="AlphaFoldDB" id="A0A067MEI8"/>
<sequence>MAAAAVPAAIIARSVARDSDELRKDDEKPVSPAQRRRYPTHLSKSSRPHTPSVRQRGTSKTYESLEELLTAAGYRETRIFTPESERVEAAAAAAVSDDRRASLTERVGIGRLLSGWIPGSTPPKQGKDEPSPEVASEPSRNNYDRLLPSSPLAHRTRTASPLSRTRTRSQNQDQETIRPSRTITPASKFHDASATPLHRQLYKTASSASLRMGNTTRSSAPRPARTSLLRHAASTPHFREHLQAEKSAVAAKQARSRPVSHDGWLSAFVRGVFGATSQPQASANDHPSPDSPQSRGRSAQAKRAVTNPSRLAHPSQSRGLPAAPIIKHESVICRSTPASRSSSVVRGNASRNAPLLSPAELDLDIPVPVPHRGDCTLMWTLEQRMRRQLSQSLDPEDENDDPNLERILSSYISAQSPSPSSKAHSLSHTSSDAASTTSDTSLPTVSTHLTSASTSSDVDGDDTTSQRSRSIHSLRKHLTPRPARPKSPIAAMVQSATATLRAVSSSGNRNLTYDQNPIVVVATPRTAERGLPGRAVWVDGPEWDEGIRTGVDSVVGSRRKARKAIPQFPSGAMPPSTPMRR</sequence>
<feature type="region of interest" description="Disordered" evidence="1">
    <location>
        <begin position="555"/>
        <end position="581"/>
    </location>
</feature>
<evidence type="ECO:0000313" key="2">
    <source>
        <dbReference type="EMBL" id="KDQ10287.1"/>
    </source>
</evidence>
<feature type="compositionally biased region" description="Basic and acidic residues" evidence="1">
    <location>
        <begin position="15"/>
        <end position="29"/>
    </location>
</feature>
<proteinExistence type="predicted"/>
<feature type="compositionally biased region" description="Polar residues" evidence="1">
    <location>
        <begin position="276"/>
        <end position="297"/>
    </location>
</feature>
<dbReference type="InParanoid" id="A0A067MEI8"/>
<evidence type="ECO:0000256" key="1">
    <source>
        <dbReference type="SAM" id="MobiDB-lite"/>
    </source>
</evidence>
<dbReference type="OrthoDB" id="2536714at2759"/>
<protein>
    <submittedName>
        <fullName evidence="2">Uncharacterized protein</fullName>
    </submittedName>
</protein>
<feature type="region of interest" description="Disordered" evidence="1">
    <location>
        <begin position="113"/>
        <end position="225"/>
    </location>
</feature>
<accession>A0A067MEI8</accession>